<evidence type="ECO:0000313" key="2">
    <source>
        <dbReference type="EMBL" id="KAG7315618.1"/>
    </source>
</evidence>
<feature type="compositionally biased region" description="Polar residues" evidence="1">
    <location>
        <begin position="1"/>
        <end position="11"/>
    </location>
</feature>
<gene>
    <name evidence="2" type="ORF">KOW79_020484</name>
</gene>
<proteinExistence type="predicted"/>
<name>A0A9D3SD94_9TELE</name>
<accession>A0A9D3SD94</accession>
<evidence type="ECO:0000313" key="3">
    <source>
        <dbReference type="Proteomes" id="UP000824219"/>
    </source>
</evidence>
<dbReference type="Proteomes" id="UP000824219">
    <property type="component" value="Linkage Group LG26"/>
</dbReference>
<feature type="region of interest" description="Disordered" evidence="1">
    <location>
        <begin position="1"/>
        <end position="21"/>
    </location>
</feature>
<comment type="caution">
    <text evidence="2">The sequence shown here is derived from an EMBL/GenBank/DDBJ whole genome shotgun (WGS) entry which is preliminary data.</text>
</comment>
<organism evidence="2 3">
    <name type="scientific">Hemibagrus wyckioides</name>
    <dbReference type="NCBI Taxonomy" id="337641"/>
    <lineage>
        <taxon>Eukaryota</taxon>
        <taxon>Metazoa</taxon>
        <taxon>Chordata</taxon>
        <taxon>Craniata</taxon>
        <taxon>Vertebrata</taxon>
        <taxon>Euteleostomi</taxon>
        <taxon>Actinopterygii</taxon>
        <taxon>Neopterygii</taxon>
        <taxon>Teleostei</taxon>
        <taxon>Ostariophysi</taxon>
        <taxon>Siluriformes</taxon>
        <taxon>Bagridae</taxon>
        <taxon>Hemibagrus</taxon>
    </lineage>
</organism>
<keyword evidence="3" id="KW-1185">Reference proteome</keyword>
<sequence length="87" mass="9982">MIQLMGIQQSMEPLEEPGPSMLQVCNPQPQPVFQISLPAAATPTPSLLDRKLEIETDTLTQHKKVLCLQEEYYKLKIELLKYKKNDK</sequence>
<evidence type="ECO:0000256" key="1">
    <source>
        <dbReference type="SAM" id="MobiDB-lite"/>
    </source>
</evidence>
<dbReference type="EMBL" id="JAHKSW010000026">
    <property type="protein sequence ID" value="KAG7315618.1"/>
    <property type="molecule type" value="Genomic_DNA"/>
</dbReference>
<reference evidence="2 3" key="1">
    <citation type="submission" date="2021-06" db="EMBL/GenBank/DDBJ databases">
        <title>Chromosome-level genome assembly of the red-tail catfish (Hemibagrus wyckioides).</title>
        <authorList>
            <person name="Shao F."/>
        </authorList>
    </citation>
    <scope>NUCLEOTIDE SEQUENCE [LARGE SCALE GENOMIC DNA]</scope>
    <source>
        <strain evidence="2">EC202008001</strain>
        <tissue evidence="2">Blood</tissue>
    </source>
</reference>
<protein>
    <submittedName>
        <fullName evidence="2">Uncharacterized protein</fullName>
    </submittedName>
</protein>
<dbReference type="AlphaFoldDB" id="A0A9D3SD94"/>